<dbReference type="PRINTS" id="PR00237">
    <property type="entry name" value="GPCRRHODOPSN"/>
</dbReference>
<evidence type="ECO:0000256" key="11">
    <source>
        <dbReference type="ARBA" id="ARBA00023170"/>
    </source>
</evidence>
<evidence type="ECO:0000256" key="5">
    <source>
        <dbReference type="ARBA" id="ARBA00022692"/>
    </source>
</evidence>
<dbReference type="GO" id="GO:0009986">
    <property type="term" value="C:cell surface"/>
    <property type="evidence" value="ECO:0007669"/>
    <property type="project" value="UniProtKB-SubCell"/>
</dbReference>
<evidence type="ECO:0000256" key="2">
    <source>
        <dbReference type="ARBA" id="ARBA00004241"/>
    </source>
</evidence>
<feature type="transmembrane region" description="Helical" evidence="15">
    <location>
        <begin position="121"/>
        <end position="140"/>
    </location>
</feature>
<proteinExistence type="inferred from homology"/>
<dbReference type="PROSITE" id="PS50262">
    <property type="entry name" value="G_PROTEIN_RECEP_F1_2"/>
    <property type="match status" value="1"/>
</dbReference>
<evidence type="ECO:0000256" key="1">
    <source>
        <dbReference type="ARBA" id="ARBA00004177"/>
    </source>
</evidence>
<evidence type="ECO:0000256" key="7">
    <source>
        <dbReference type="ARBA" id="ARBA00022989"/>
    </source>
</evidence>
<protein>
    <recommendedName>
        <fullName evidence="16">G-protein coupled receptors family 1 profile domain-containing protein</fullName>
    </recommendedName>
</protein>
<evidence type="ECO:0000313" key="18">
    <source>
        <dbReference type="Proteomes" id="UP001557470"/>
    </source>
</evidence>
<dbReference type="PRINTS" id="PR01527">
    <property type="entry name" value="LPARECEPTOR"/>
</dbReference>
<keyword evidence="8 14" id="KW-0297">G-protein coupled receptor</keyword>
<dbReference type="Proteomes" id="UP001557470">
    <property type="component" value="Unassembled WGS sequence"/>
</dbReference>
<feature type="transmembrane region" description="Helical" evidence="15">
    <location>
        <begin position="160"/>
        <end position="182"/>
    </location>
</feature>
<dbReference type="InterPro" id="IPR002277">
    <property type="entry name" value="LPA_rcpt_EDG2"/>
</dbReference>
<dbReference type="PRINTS" id="PR01148">
    <property type="entry name" value="EDG2RECEPTOR"/>
</dbReference>
<evidence type="ECO:0000256" key="9">
    <source>
        <dbReference type="ARBA" id="ARBA00023136"/>
    </source>
</evidence>
<evidence type="ECO:0000256" key="6">
    <source>
        <dbReference type="ARBA" id="ARBA00022753"/>
    </source>
</evidence>
<keyword evidence="18" id="KW-1185">Reference proteome</keyword>
<reference evidence="17 18" key="1">
    <citation type="submission" date="2024-06" db="EMBL/GenBank/DDBJ databases">
        <authorList>
            <person name="Pan Q."/>
            <person name="Wen M."/>
            <person name="Jouanno E."/>
            <person name="Zahm M."/>
            <person name="Klopp C."/>
            <person name="Cabau C."/>
            <person name="Louis A."/>
            <person name="Berthelot C."/>
            <person name="Parey E."/>
            <person name="Roest Crollius H."/>
            <person name="Montfort J."/>
            <person name="Robinson-Rechavi M."/>
            <person name="Bouchez O."/>
            <person name="Lampietro C."/>
            <person name="Lopez Roques C."/>
            <person name="Donnadieu C."/>
            <person name="Postlethwait J."/>
            <person name="Bobe J."/>
            <person name="Verreycken H."/>
            <person name="Guiguen Y."/>
        </authorList>
    </citation>
    <scope>NUCLEOTIDE SEQUENCE [LARGE SCALE GENOMIC DNA]</scope>
    <source>
        <strain evidence="17">Up_M1</strain>
        <tissue evidence="17">Testis</tissue>
    </source>
</reference>
<keyword evidence="7 15" id="KW-1133">Transmembrane helix</keyword>
<evidence type="ECO:0000256" key="8">
    <source>
        <dbReference type="ARBA" id="ARBA00023040"/>
    </source>
</evidence>
<keyword evidence="11 14" id="KW-0675">Receptor</keyword>
<keyword evidence="9 15" id="KW-0472">Membrane</keyword>
<evidence type="ECO:0000256" key="10">
    <source>
        <dbReference type="ARBA" id="ARBA00023157"/>
    </source>
</evidence>
<dbReference type="SUPFAM" id="SSF81321">
    <property type="entry name" value="Family A G protein-coupled receptor-like"/>
    <property type="match status" value="1"/>
</dbReference>
<organism evidence="17 18">
    <name type="scientific">Umbra pygmaea</name>
    <name type="common">Eastern mudminnow</name>
    <dbReference type="NCBI Taxonomy" id="75934"/>
    <lineage>
        <taxon>Eukaryota</taxon>
        <taxon>Metazoa</taxon>
        <taxon>Chordata</taxon>
        <taxon>Craniata</taxon>
        <taxon>Vertebrata</taxon>
        <taxon>Euteleostomi</taxon>
        <taxon>Actinopterygii</taxon>
        <taxon>Neopterygii</taxon>
        <taxon>Teleostei</taxon>
        <taxon>Protacanthopterygii</taxon>
        <taxon>Esociformes</taxon>
        <taxon>Umbridae</taxon>
        <taxon>Umbra</taxon>
    </lineage>
</organism>
<evidence type="ECO:0000256" key="15">
    <source>
        <dbReference type="SAM" id="Phobius"/>
    </source>
</evidence>
<comment type="caution">
    <text evidence="17">The sequence shown here is derived from an EMBL/GenBank/DDBJ whole genome shotgun (WGS) entry which is preliminary data.</text>
</comment>
<dbReference type="InterPro" id="IPR000276">
    <property type="entry name" value="GPCR_Rhodpsn"/>
</dbReference>
<dbReference type="FunFam" id="1.20.1070.10:FF:000025">
    <property type="entry name" value="Lysophosphatidic acid receptor 1"/>
    <property type="match status" value="1"/>
</dbReference>
<dbReference type="GO" id="GO:0005886">
    <property type="term" value="C:plasma membrane"/>
    <property type="evidence" value="ECO:0007669"/>
    <property type="project" value="UniProtKB-SubCell"/>
</dbReference>
<evidence type="ECO:0000256" key="14">
    <source>
        <dbReference type="RuleBase" id="RU000688"/>
    </source>
</evidence>
<keyword evidence="4" id="KW-1003">Cell membrane</keyword>
<keyword evidence="6" id="KW-0967">Endosome</keyword>
<accession>A0ABD0WZV5</accession>
<sequence>MQAVVRCLHCGRATQEVCVSSGSHAGAAVQFSESESIWTCPTEGEVKKAIMDVGGLVPGNVCDYSHNVSFYYEHVGKDISKNWSIRDFVIVGLGLPICLVMVLSNVMVVVAIWINQRFHFPIYYLLANMAAADLFAGLAYTNLMLNTGPWTSRLTKKQWFIRNALVDISLTASVANLLAVAVERHQTIFTVQLHNKMTNRRVVLLIVCIWVVAVVMGMVPSMGWNCQCQLDDCSIIAPLYSRRYLIFWVSANLLTFFFMVAVYARIFVYVRRKSRRMSSHTSFPVGQSETVVNLMKTISIVLGVFVVCWTPGLMTLLLDGIMGKDSNATAYEKYCLILAECNSLVNPIIYSYRDVEMRRTFKSILCCLCRWSGVHQGETSPTQVHTSQPESPQGDEVFEIDMEDKEAMSSQQLIKTRR</sequence>
<dbReference type="PROSITE" id="PS00237">
    <property type="entry name" value="G_PROTEIN_RECEP_F1_1"/>
    <property type="match status" value="1"/>
</dbReference>
<evidence type="ECO:0000259" key="16">
    <source>
        <dbReference type="PROSITE" id="PS50262"/>
    </source>
</evidence>
<gene>
    <name evidence="17" type="ORF">UPYG_G00096020</name>
</gene>
<evidence type="ECO:0000256" key="3">
    <source>
        <dbReference type="ARBA" id="ARBA00004651"/>
    </source>
</evidence>
<feature type="transmembrane region" description="Helical" evidence="15">
    <location>
        <begin position="291"/>
        <end position="314"/>
    </location>
</feature>
<comment type="similarity">
    <text evidence="14">Belongs to the G-protein coupled receptor 1 family.</text>
</comment>
<feature type="domain" description="G-protein coupled receptors family 1 profile" evidence="16">
    <location>
        <begin position="104"/>
        <end position="350"/>
    </location>
</feature>
<comment type="subcellular location">
    <subcellularLocation>
        <location evidence="3">Cell membrane</location>
        <topology evidence="3">Multi-pass membrane protein</topology>
    </subcellularLocation>
    <subcellularLocation>
        <location evidence="2">Cell surface</location>
    </subcellularLocation>
    <subcellularLocation>
        <location evidence="1">Endosome</location>
    </subcellularLocation>
</comment>
<dbReference type="SMART" id="SM01381">
    <property type="entry name" value="7TM_GPCR_Srsx"/>
    <property type="match status" value="1"/>
</dbReference>
<feature type="transmembrane region" description="Helical" evidence="15">
    <location>
        <begin position="202"/>
        <end position="224"/>
    </location>
</feature>
<evidence type="ECO:0000313" key="17">
    <source>
        <dbReference type="EMBL" id="KAL0992633.1"/>
    </source>
</evidence>
<dbReference type="Gene3D" id="1.20.1070.10">
    <property type="entry name" value="Rhodopsin 7-helix transmembrane proteins"/>
    <property type="match status" value="1"/>
</dbReference>
<dbReference type="InterPro" id="IPR017452">
    <property type="entry name" value="GPCR_Rhodpsn_7TM"/>
</dbReference>
<keyword evidence="5 14" id="KW-0812">Transmembrane</keyword>
<keyword evidence="12" id="KW-0325">Glycoprotein</keyword>
<evidence type="ECO:0000256" key="12">
    <source>
        <dbReference type="ARBA" id="ARBA00023180"/>
    </source>
</evidence>
<evidence type="ECO:0000256" key="13">
    <source>
        <dbReference type="ARBA" id="ARBA00023224"/>
    </source>
</evidence>
<dbReference type="EMBL" id="JAGEUA010000003">
    <property type="protein sequence ID" value="KAL0992633.1"/>
    <property type="molecule type" value="Genomic_DNA"/>
</dbReference>
<dbReference type="AlphaFoldDB" id="A0ABD0WZV5"/>
<keyword evidence="13 14" id="KW-0807">Transducer</keyword>
<name>A0ABD0WZV5_UMBPY</name>
<evidence type="ECO:0000256" key="4">
    <source>
        <dbReference type="ARBA" id="ARBA00022475"/>
    </source>
</evidence>
<dbReference type="InterPro" id="IPR004065">
    <property type="entry name" value="LPA_rcpt"/>
</dbReference>
<keyword evidence="10" id="KW-1015">Disulfide bond</keyword>
<dbReference type="GO" id="GO:0005768">
    <property type="term" value="C:endosome"/>
    <property type="evidence" value="ECO:0007669"/>
    <property type="project" value="UniProtKB-SubCell"/>
</dbReference>
<dbReference type="PANTHER" id="PTHR22750">
    <property type="entry name" value="G-PROTEIN COUPLED RECEPTOR"/>
    <property type="match status" value="1"/>
</dbReference>
<feature type="transmembrane region" description="Helical" evidence="15">
    <location>
        <begin position="244"/>
        <end position="270"/>
    </location>
</feature>
<dbReference type="Pfam" id="PF00001">
    <property type="entry name" value="7tm_1"/>
    <property type="match status" value="1"/>
</dbReference>
<feature type="transmembrane region" description="Helical" evidence="15">
    <location>
        <begin position="88"/>
        <end position="114"/>
    </location>
</feature>
<dbReference type="GO" id="GO:0004930">
    <property type="term" value="F:G protein-coupled receptor activity"/>
    <property type="evidence" value="ECO:0007669"/>
    <property type="project" value="UniProtKB-KW"/>
</dbReference>